<evidence type="ECO:0000313" key="4">
    <source>
        <dbReference type="EMBL" id="ADH86760.1"/>
    </source>
</evidence>
<protein>
    <submittedName>
        <fullName evidence="4">Nucleoside recognition domain protein</fullName>
    </submittedName>
</protein>
<dbReference type="Proteomes" id="UP000001508">
    <property type="component" value="Chromosome"/>
</dbReference>
<feature type="domain" description="Nucleoside transporter/FeoB GTPase Gate" evidence="3">
    <location>
        <begin position="328"/>
        <end position="427"/>
    </location>
</feature>
<reference evidence="5" key="1">
    <citation type="submission" date="2010-02" db="EMBL/GenBank/DDBJ databases">
        <title>Complete sequence of Desulfurivibrio alkaliphilus AHT2.</title>
        <authorList>
            <consortium name="US DOE Joint Genome Institute"/>
            <person name="Pitluck S."/>
            <person name="Chertkov O."/>
            <person name="Detter J.C."/>
            <person name="Han C."/>
            <person name="Tapia R."/>
            <person name="Larimer F."/>
            <person name="Land M."/>
            <person name="Hauser L."/>
            <person name="Kyrpides N."/>
            <person name="Mikhailova N."/>
            <person name="Sorokin D.Y."/>
            <person name="Muyzer G."/>
            <person name="Woyke T."/>
        </authorList>
    </citation>
    <scope>NUCLEOTIDE SEQUENCE [LARGE SCALE GENOMIC DNA]</scope>
    <source>
        <strain evidence="5">DSM 19089 / UNIQEM U267 / AHT2</strain>
    </source>
</reference>
<feature type="transmembrane region" description="Helical" evidence="2">
    <location>
        <begin position="172"/>
        <end position="195"/>
    </location>
</feature>
<feature type="transmembrane region" description="Helical" evidence="2">
    <location>
        <begin position="285"/>
        <end position="307"/>
    </location>
</feature>
<dbReference type="PIRSF" id="PIRSF036542">
    <property type="entry name" value="SpmA_SpmB"/>
    <property type="match status" value="1"/>
</dbReference>
<dbReference type="eggNOG" id="COG0700">
    <property type="taxonomic scope" value="Bacteria"/>
</dbReference>
<name>D6Z5M3_DESAT</name>
<dbReference type="Pfam" id="PF07670">
    <property type="entry name" value="Gate"/>
    <property type="match status" value="2"/>
</dbReference>
<keyword evidence="5" id="KW-1185">Reference proteome</keyword>
<sequence>MHAPKASAINIIWLGMIAVATVTAAYTGRMDEVTTASFESAKSGVMLAIGLIGPMAFWLGLMKVAEAGGLMLMIARALKPLMTRLFPQVPAEHPAMSAMIMNMAANTMGLGNAATPMGIKAMQELDKLAHEKGTATNAMCLFLAINTSSVTLLPLGVITVRAAAGATSPAEILIPAIVATLCSTMVAITMAKLLAGPEPGKPPVAGMTGIAAGPEAGAPGAKPDGGTAAGAQPSQPSQPADGVTLSPPGAAGRFFILLLLLAFAGGVVYRLFFAGGAGGEDSISVIGAISTWLIPMLIAGLLIFGYLRGVRVYEVATEGAKEGFNTAVRIIPFLVAIFVAIGMFRASGAMEILINVLSPFTERVGLPAEALSVALMRPLSGSGAFGMMSEIVARDPDSFVAFLVSVMQGSTETTFYVLAVYFGAVGITRTRHALPAALTADAAGIVAAVVVCNLWF</sequence>
<feature type="transmembrane region" description="Helical" evidence="2">
    <location>
        <begin position="46"/>
        <end position="74"/>
    </location>
</feature>
<feature type="domain" description="Nucleoside transporter/FeoB GTPase Gate" evidence="3">
    <location>
        <begin position="49"/>
        <end position="158"/>
    </location>
</feature>
<dbReference type="PANTHER" id="PTHR35793">
    <property type="entry name" value="INNER MEMBRANE PROTEIN YJIG"/>
    <property type="match status" value="1"/>
</dbReference>
<dbReference type="OrthoDB" id="9805623at2"/>
<dbReference type="EMBL" id="CP001940">
    <property type="protein sequence ID" value="ADH86760.1"/>
    <property type="molecule type" value="Genomic_DNA"/>
</dbReference>
<feature type="transmembrane region" description="Helical" evidence="2">
    <location>
        <begin position="399"/>
        <end position="422"/>
    </location>
</feature>
<dbReference type="RefSeq" id="WP_013164277.1">
    <property type="nucleotide sequence ID" value="NC_014216.1"/>
</dbReference>
<dbReference type="eggNOG" id="COG2715">
    <property type="taxonomic scope" value="Bacteria"/>
</dbReference>
<feature type="transmembrane region" description="Helical" evidence="2">
    <location>
        <begin position="135"/>
        <end position="160"/>
    </location>
</feature>
<organism evidence="4 5">
    <name type="scientific">Desulfurivibrio alkaliphilus (strain DSM 19089 / UNIQEM U267 / AHT2)</name>
    <dbReference type="NCBI Taxonomy" id="589865"/>
    <lineage>
        <taxon>Bacteria</taxon>
        <taxon>Pseudomonadati</taxon>
        <taxon>Thermodesulfobacteriota</taxon>
        <taxon>Desulfobulbia</taxon>
        <taxon>Desulfobulbales</taxon>
        <taxon>Desulfobulbaceae</taxon>
        <taxon>Desulfurivibrio</taxon>
    </lineage>
</organism>
<dbReference type="InterPro" id="IPR011642">
    <property type="entry name" value="Gate_dom"/>
</dbReference>
<keyword evidence="2" id="KW-1133">Transmembrane helix</keyword>
<gene>
    <name evidence="4" type="ordered locus">DaAHT2_2089</name>
</gene>
<dbReference type="InterPro" id="IPR011415">
    <property type="entry name" value="SpmA_SpmB"/>
</dbReference>
<dbReference type="PANTHER" id="PTHR35793:SF2">
    <property type="entry name" value="INNER MEMBRANE PROTEIN YJIG"/>
    <property type="match status" value="1"/>
</dbReference>
<dbReference type="InterPro" id="IPR052549">
    <property type="entry name" value="SpmB"/>
</dbReference>
<feature type="transmembrane region" description="Helical" evidence="2">
    <location>
        <begin position="254"/>
        <end position="273"/>
    </location>
</feature>
<keyword evidence="2" id="KW-0812">Transmembrane</keyword>
<dbReference type="KEGG" id="dak:DaAHT2_2089"/>
<feature type="region of interest" description="Disordered" evidence="1">
    <location>
        <begin position="215"/>
        <end position="243"/>
    </location>
</feature>
<dbReference type="STRING" id="589865.DaAHT2_2089"/>
<evidence type="ECO:0000256" key="1">
    <source>
        <dbReference type="SAM" id="MobiDB-lite"/>
    </source>
</evidence>
<dbReference type="HOGENOM" id="CLU_037414_0_0_7"/>
<feature type="transmembrane region" description="Helical" evidence="2">
    <location>
        <begin position="434"/>
        <end position="455"/>
    </location>
</feature>
<evidence type="ECO:0000256" key="2">
    <source>
        <dbReference type="SAM" id="Phobius"/>
    </source>
</evidence>
<proteinExistence type="predicted"/>
<evidence type="ECO:0000259" key="3">
    <source>
        <dbReference type="Pfam" id="PF07670"/>
    </source>
</evidence>
<feature type="transmembrane region" description="Helical" evidence="2">
    <location>
        <begin position="7"/>
        <end position="26"/>
    </location>
</feature>
<feature type="compositionally biased region" description="Low complexity" evidence="1">
    <location>
        <begin position="215"/>
        <end position="231"/>
    </location>
</feature>
<dbReference type="AlphaFoldDB" id="D6Z5M3"/>
<evidence type="ECO:0000313" key="5">
    <source>
        <dbReference type="Proteomes" id="UP000001508"/>
    </source>
</evidence>
<keyword evidence="2" id="KW-0472">Membrane</keyword>
<feature type="transmembrane region" description="Helical" evidence="2">
    <location>
        <begin position="327"/>
        <end position="344"/>
    </location>
</feature>
<accession>D6Z5M3</accession>
<dbReference type="GO" id="GO:0005886">
    <property type="term" value="C:plasma membrane"/>
    <property type="evidence" value="ECO:0007669"/>
    <property type="project" value="TreeGrafter"/>
</dbReference>
<dbReference type="InParanoid" id="D6Z5M3"/>